<dbReference type="Gene3D" id="3.40.50.10310">
    <property type="entry name" value="Creatininase"/>
    <property type="match status" value="1"/>
</dbReference>
<evidence type="ECO:0000256" key="1">
    <source>
        <dbReference type="ARBA" id="ARBA00001947"/>
    </source>
</evidence>
<gene>
    <name evidence="6" type="ORF">SAMN05421810_102150</name>
</gene>
<dbReference type="PANTHER" id="PTHR35005">
    <property type="entry name" value="3-DEHYDRO-SCYLLO-INOSOSE HYDROLASE"/>
    <property type="match status" value="1"/>
</dbReference>
<keyword evidence="4" id="KW-0862">Zinc</keyword>
<comment type="cofactor">
    <cofactor evidence="1">
        <name>Zn(2+)</name>
        <dbReference type="ChEBI" id="CHEBI:29105"/>
    </cofactor>
</comment>
<dbReference type="SUPFAM" id="SSF102215">
    <property type="entry name" value="Creatininase"/>
    <property type="match status" value="1"/>
</dbReference>
<organism evidence="6 7">
    <name type="scientific">Amycolatopsis arida</name>
    <dbReference type="NCBI Taxonomy" id="587909"/>
    <lineage>
        <taxon>Bacteria</taxon>
        <taxon>Bacillati</taxon>
        <taxon>Actinomycetota</taxon>
        <taxon>Actinomycetes</taxon>
        <taxon>Pseudonocardiales</taxon>
        <taxon>Pseudonocardiaceae</taxon>
        <taxon>Amycolatopsis</taxon>
    </lineage>
</organism>
<dbReference type="InterPro" id="IPR024087">
    <property type="entry name" value="Creatininase-like_sf"/>
</dbReference>
<evidence type="ECO:0000256" key="4">
    <source>
        <dbReference type="ARBA" id="ARBA00022833"/>
    </source>
</evidence>
<evidence type="ECO:0000313" key="6">
    <source>
        <dbReference type="EMBL" id="SFP29027.1"/>
    </source>
</evidence>
<sequence length="254" mass="27241">MTYFADLTSPQVAALRDDDRVPVLLLPIGAVEPHGPHAPLGTDALISTALCERVAARCTGDPGLRVLILPALPYGVTRYAAEFPGTVGVGEEALHALVTEVCLGLVDQGLPRIVLVNNHFEPEHVATLRRAVRTVESARGVRLGHLDLVRRHYAARLTAEFRAGECHAGRYETSLVLAERPELVDRATMRTLPRVAVNLPAAMADGRRSFRALGMNRAYCGAPAEATGEEGSATFDTLAELLVDTIRALVEGSP</sequence>
<accession>A0A1I5P4W6</accession>
<dbReference type="GO" id="GO:0016811">
    <property type="term" value="F:hydrolase activity, acting on carbon-nitrogen (but not peptide) bonds, in linear amides"/>
    <property type="evidence" value="ECO:0007669"/>
    <property type="project" value="TreeGrafter"/>
</dbReference>
<dbReference type="InterPro" id="IPR003785">
    <property type="entry name" value="Creatininase/forma_Hydrolase"/>
</dbReference>
<dbReference type="Pfam" id="PF02633">
    <property type="entry name" value="Creatininase"/>
    <property type="match status" value="1"/>
</dbReference>
<keyword evidence="3 6" id="KW-0378">Hydrolase</keyword>
<keyword evidence="2" id="KW-0479">Metal-binding</keyword>
<dbReference type="AlphaFoldDB" id="A0A1I5P4W6"/>
<dbReference type="RefSeq" id="WP_092528816.1">
    <property type="nucleotide sequence ID" value="NZ_FOWW01000002.1"/>
</dbReference>
<evidence type="ECO:0000313" key="7">
    <source>
        <dbReference type="Proteomes" id="UP000198727"/>
    </source>
</evidence>
<dbReference type="GO" id="GO:0009231">
    <property type="term" value="P:riboflavin biosynthetic process"/>
    <property type="evidence" value="ECO:0007669"/>
    <property type="project" value="TreeGrafter"/>
</dbReference>
<proteinExistence type="inferred from homology"/>
<dbReference type="EMBL" id="FOWW01000002">
    <property type="protein sequence ID" value="SFP29027.1"/>
    <property type="molecule type" value="Genomic_DNA"/>
</dbReference>
<protein>
    <submittedName>
        <fullName evidence="6">Creatinine amidohydrolase</fullName>
    </submittedName>
</protein>
<evidence type="ECO:0000256" key="5">
    <source>
        <dbReference type="ARBA" id="ARBA00024029"/>
    </source>
</evidence>
<dbReference type="STRING" id="587909.SAMN05421810_102150"/>
<dbReference type="Proteomes" id="UP000198727">
    <property type="component" value="Unassembled WGS sequence"/>
</dbReference>
<comment type="similarity">
    <text evidence="5">Belongs to the creatininase superfamily.</text>
</comment>
<dbReference type="GO" id="GO:0046872">
    <property type="term" value="F:metal ion binding"/>
    <property type="evidence" value="ECO:0007669"/>
    <property type="project" value="UniProtKB-KW"/>
</dbReference>
<evidence type="ECO:0000256" key="3">
    <source>
        <dbReference type="ARBA" id="ARBA00022801"/>
    </source>
</evidence>
<name>A0A1I5P4W6_9PSEU</name>
<reference evidence="7" key="1">
    <citation type="submission" date="2016-10" db="EMBL/GenBank/DDBJ databases">
        <authorList>
            <person name="Varghese N."/>
            <person name="Submissions S."/>
        </authorList>
    </citation>
    <scope>NUCLEOTIDE SEQUENCE [LARGE SCALE GENOMIC DNA]</scope>
    <source>
        <strain evidence="7">CGMCC 4.5579</strain>
    </source>
</reference>
<keyword evidence="7" id="KW-1185">Reference proteome</keyword>
<dbReference type="PANTHER" id="PTHR35005:SF1">
    <property type="entry name" value="2-AMINO-5-FORMYLAMINO-6-RIBOSYLAMINOPYRIMIDIN-4(3H)-ONE 5'-MONOPHOSPHATE DEFORMYLASE"/>
    <property type="match status" value="1"/>
</dbReference>
<evidence type="ECO:0000256" key="2">
    <source>
        <dbReference type="ARBA" id="ARBA00022723"/>
    </source>
</evidence>
<dbReference type="OrthoDB" id="9801445at2"/>